<evidence type="ECO:0000313" key="10">
    <source>
        <dbReference type="EMBL" id="GMT18988.1"/>
    </source>
</evidence>
<evidence type="ECO:0000256" key="7">
    <source>
        <dbReference type="ARBA" id="ARBA00023033"/>
    </source>
</evidence>
<feature type="binding site" description="axial binding residue" evidence="8">
    <location>
        <position position="194"/>
    </location>
    <ligand>
        <name>heme</name>
        <dbReference type="ChEBI" id="CHEBI:30413"/>
    </ligand>
    <ligandPart>
        <name>Fe</name>
        <dbReference type="ChEBI" id="CHEBI:18248"/>
    </ligandPart>
</feature>
<feature type="non-terminal residue" evidence="10">
    <location>
        <position position="1"/>
    </location>
</feature>
<sequence length="247" mass="27883">QMRDGPPATPADFIDIFLENAADFDFKNSGEFSTQNSITKALTLDEVIAQAVVFLLAGYDTTSNALSYTTWMLSRHPEIMKRCQEEIDDVCTEASISYEDCQNMRYLDAVCRETLRFYPLAARAIARTCMKDTTVGEYEIEKGTTVVADTFAVHFDKELWGEDVDEFRPERWLDNDRRVAAINFLTFGAGPRLCIGMRLATLEEKIALAYLLRRVDILPDPTVSDIKIVGSLTMTPEAVPIRIKSRV</sequence>
<dbReference type="PANTHER" id="PTHR24292">
    <property type="entry name" value="CYTOCHROME P450"/>
    <property type="match status" value="1"/>
</dbReference>
<organism evidence="10 11">
    <name type="scientific">Pristionchus fissidentatus</name>
    <dbReference type="NCBI Taxonomy" id="1538716"/>
    <lineage>
        <taxon>Eukaryota</taxon>
        <taxon>Metazoa</taxon>
        <taxon>Ecdysozoa</taxon>
        <taxon>Nematoda</taxon>
        <taxon>Chromadorea</taxon>
        <taxon>Rhabditida</taxon>
        <taxon>Rhabditina</taxon>
        <taxon>Diplogasteromorpha</taxon>
        <taxon>Diplogasteroidea</taxon>
        <taxon>Neodiplogasteridae</taxon>
        <taxon>Pristionchus</taxon>
    </lineage>
</organism>
<keyword evidence="6 8" id="KW-0408">Iron</keyword>
<dbReference type="InterPro" id="IPR001128">
    <property type="entry name" value="Cyt_P450"/>
</dbReference>
<dbReference type="InterPro" id="IPR002401">
    <property type="entry name" value="Cyt_P450_E_grp-I"/>
</dbReference>
<dbReference type="PANTHER" id="PTHR24292:SF102">
    <property type="entry name" value="CYTOCHROME P450 FAMILY-RELATED"/>
    <property type="match status" value="1"/>
</dbReference>
<dbReference type="SUPFAM" id="SSF48264">
    <property type="entry name" value="Cytochrome P450"/>
    <property type="match status" value="1"/>
</dbReference>
<keyword evidence="5 9" id="KW-0560">Oxidoreductase</keyword>
<keyword evidence="3 8" id="KW-0349">Heme</keyword>
<dbReference type="PROSITE" id="PS00086">
    <property type="entry name" value="CYTOCHROME_P450"/>
    <property type="match status" value="1"/>
</dbReference>
<evidence type="ECO:0000256" key="1">
    <source>
        <dbReference type="ARBA" id="ARBA00001971"/>
    </source>
</evidence>
<evidence type="ECO:0000313" key="11">
    <source>
        <dbReference type="Proteomes" id="UP001432322"/>
    </source>
</evidence>
<evidence type="ECO:0000256" key="9">
    <source>
        <dbReference type="RuleBase" id="RU000461"/>
    </source>
</evidence>
<keyword evidence="11" id="KW-1185">Reference proteome</keyword>
<accession>A0AAV5VL16</accession>
<evidence type="ECO:0000256" key="2">
    <source>
        <dbReference type="ARBA" id="ARBA00010617"/>
    </source>
</evidence>
<dbReference type="GO" id="GO:0005506">
    <property type="term" value="F:iron ion binding"/>
    <property type="evidence" value="ECO:0007669"/>
    <property type="project" value="InterPro"/>
</dbReference>
<comment type="cofactor">
    <cofactor evidence="1 8">
        <name>heme</name>
        <dbReference type="ChEBI" id="CHEBI:30413"/>
    </cofactor>
</comment>
<keyword evidence="7 9" id="KW-0503">Monooxygenase</keyword>
<dbReference type="GO" id="GO:0016705">
    <property type="term" value="F:oxidoreductase activity, acting on paired donors, with incorporation or reduction of molecular oxygen"/>
    <property type="evidence" value="ECO:0007669"/>
    <property type="project" value="InterPro"/>
</dbReference>
<dbReference type="EMBL" id="BTSY01000003">
    <property type="protein sequence ID" value="GMT18988.1"/>
    <property type="molecule type" value="Genomic_DNA"/>
</dbReference>
<evidence type="ECO:0000256" key="6">
    <source>
        <dbReference type="ARBA" id="ARBA00023004"/>
    </source>
</evidence>
<dbReference type="InterPro" id="IPR017972">
    <property type="entry name" value="Cyt_P450_CS"/>
</dbReference>
<dbReference type="GO" id="GO:0004497">
    <property type="term" value="F:monooxygenase activity"/>
    <property type="evidence" value="ECO:0007669"/>
    <property type="project" value="UniProtKB-KW"/>
</dbReference>
<dbReference type="PRINTS" id="PR00385">
    <property type="entry name" value="P450"/>
</dbReference>
<reference evidence="10" key="1">
    <citation type="submission" date="2023-10" db="EMBL/GenBank/DDBJ databases">
        <title>Genome assembly of Pristionchus species.</title>
        <authorList>
            <person name="Yoshida K."/>
            <person name="Sommer R.J."/>
        </authorList>
    </citation>
    <scope>NUCLEOTIDE SEQUENCE</scope>
    <source>
        <strain evidence="10">RS5133</strain>
    </source>
</reference>
<evidence type="ECO:0000256" key="5">
    <source>
        <dbReference type="ARBA" id="ARBA00023002"/>
    </source>
</evidence>
<dbReference type="GO" id="GO:0020037">
    <property type="term" value="F:heme binding"/>
    <property type="evidence" value="ECO:0007669"/>
    <property type="project" value="InterPro"/>
</dbReference>
<gene>
    <name evidence="10" type="ORF">PFISCL1PPCAC_10285</name>
</gene>
<dbReference type="AlphaFoldDB" id="A0AAV5VL16"/>
<comment type="caution">
    <text evidence="10">The sequence shown here is derived from an EMBL/GenBank/DDBJ whole genome shotgun (WGS) entry which is preliminary data.</text>
</comment>
<proteinExistence type="inferred from homology"/>
<keyword evidence="4 8" id="KW-0479">Metal-binding</keyword>
<dbReference type="Proteomes" id="UP001432322">
    <property type="component" value="Unassembled WGS sequence"/>
</dbReference>
<name>A0AAV5VL16_9BILA</name>
<dbReference type="InterPro" id="IPR050476">
    <property type="entry name" value="Insect_CytP450_Detox"/>
</dbReference>
<evidence type="ECO:0000256" key="3">
    <source>
        <dbReference type="ARBA" id="ARBA00022617"/>
    </source>
</evidence>
<dbReference type="PRINTS" id="PR00463">
    <property type="entry name" value="EP450I"/>
</dbReference>
<evidence type="ECO:0000256" key="8">
    <source>
        <dbReference type="PIRSR" id="PIRSR602401-1"/>
    </source>
</evidence>
<comment type="similarity">
    <text evidence="2 9">Belongs to the cytochrome P450 family.</text>
</comment>
<evidence type="ECO:0008006" key="12">
    <source>
        <dbReference type="Google" id="ProtNLM"/>
    </source>
</evidence>
<dbReference type="Pfam" id="PF00067">
    <property type="entry name" value="p450"/>
    <property type="match status" value="1"/>
</dbReference>
<protein>
    <recommendedName>
        <fullName evidence="12">Cytochrome P450</fullName>
    </recommendedName>
</protein>
<dbReference type="Gene3D" id="1.10.630.10">
    <property type="entry name" value="Cytochrome P450"/>
    <property type="match status" value="1"/>
</dbReference>
<evidence type="ECO:0000256" key="4">
    <source>
        <dbReference type="ARBA" id="ARBA00022723"/>
    </source>
</evidence>
<dbReference type="InterPro" id="IPR036396">
    <property type="entry name" value="Cyt_P450_sf"/>
</dbReference>